<accession>A0AAW1FEM4</accession>
<gene>
    <name evidence="2" type="ORF">VZT92_008448</name>
</gene>
<feature type="region of interest" description="Disordered" evidence="1">
    <location>
        <begin position="22"/>
        <end position="47"/>
    </location>
</feature>
<dbReference type="AlphaFoldDB" id="A0AAW1FEM4"/>
<protein>
    <submittedName>
        <fullName evidence="2">Uncharacterized protein</fullName>
    </submittedName>
</protein>
<name>A0AAW1FEM4_ZOAVI</name>
<evidence type="ECO:0000256" key="1">
    <source>
        <dbReference type="SAM" id="MobiDB-lite"/>
    </source>
</evidence>
<proteinExistence type="predicted"/>
<sequence length="104" mass="11573">MCVMREGRSVLGEPVLLPWMSGRGRGGATGSGWQTGPRRRSLCPGPGRGNWEVEELVSGPWGSRAHSAYTEGRWEAPGNVPHRGHRTMLWWNIRVAVIWRTDPA</sequence>
<comment type="caution">
    <text evidence="2">The sequence shown here is derived from an EMBL/GenBank/DDBJ whole genome shotgun (WGS) entry which is preliminary data.</text>
</comment>
<keyword evidence="3" id="KW-1185">Reference proteome</keyword>
<dbReference type="EMBL" id="JBCEZU010000067">
    <property type="protein sequence ID" value="KAK9533324.1"/>
    <property type="molecule type" value="Genomic_DNA"/>
</dbReference>
<evidence type="ECO:0000313" key="2">
    <source>
        <dbReference type="EMBL" id="KAK9533324.1"/>
    </source>
</evidence>
<evidence type="ECO:0000313" key="3">
    <source>
        <dbReference type="Proteomes" id="UP001488805"/>
    </source>
</evidence>
<dbReference type="Proteomes" id="UP001488805">
    <property type="component" value="Unassembled WGS sequence"/>
</dbReference>
<organism evidence="2 3">
    <name type="scientific">Zoarces viviparus</name>
    <name type="common">Viviparous eelpout</name>
    <name type="synonym">Blennius viviparus</name>
    <dbReference type="NCBI Taxonomy" id="48416"/>
    <lineage>
        <taxon>Eukaryota</taxon>
        <taxon>Metazoa</taxon>
        <taxon>Chordata</taxon>
        <taxon>Craniata</taxon>
        <taxon>Vertebrata</taxon>
        <taxon>Euteleostomi</taxon>
        <taxon>Actinopterygii</taxon>
        <taxon>Neopterygii</taxon>
        <taxon>Teleostei</taxon>
        <taxon>Neoteleostei</taxon>
        <taxon>Acanthomorphata</taxon>
        <taxon>Eupercaria</taxon>
        <taxon>Perciformes</taxon>
        <taxon>Cottioidei</taxon>
        <taxon>Zoarcales</taxon>
        <taxon>Zoarcidae</taxon>
        <taxon>Zoarcinae</taxon>
        <taxon>Zoarces</taxon>
    </lineage>
</organism>
<reference evidence="2 3" key="1">
    <citation type="journal article" date="2024" name="Genome Biol. Evol.">
        <title>Chromosome-level genome assembly of the viviparous eelpout Zoarces viviparus.</title>
        <authorList>
            <person name="Fuhrmann N."/>
            <person name="Brasseur M.V."/>
            <person name="Bakowski C.E."/>
            <person name="Podsiadlowski L."/>
            <person name="Prost S."/>
            <person name="Krehenwinkel H."/>
            <person name="Mayer C."/>
        </authorList>
    </citation>
    <scope>NUCLEOTIDE SEQUENCE [LARGE SCALE GENOMIC DNA]</scope>
    <source>
        <strain evidence="2">NO-MEL_2022_Ind0_liver</strain>
    </source>
</reference>